<dbReference type="Gene3D" id="2.60.40.60">
    <property type="entry name" value="Cadherins"/>
    <property type="match status" value="1"/>
</dbReference>
<keyword evidence="9" id="KW-0325">Glycoprotein</keyword>
<dbReference type="CDD" id="cd11304">
    <property type="entry name" value="Cadherin_repeat"/>
    <property type="match status" value="1"/>
</dbReference>
<evidence type="ECO:0000256" key="9">
    <source>
        <dbReference type="ARBA" id="ARBA00023180"/>
    </source>
</evidence>
<dbReference type="GO" id="GO:0016342">
    <property type="term" value="C:catenin complex"/>
    <property type="evidence" value="ECO:0007669"/>
    <property type="project" value="TreeGrafter"/>
</dbReference>
<keyword evidence="13" id="KW-1185">Reference proteome</keyword>
<evidence type="ECO:0000256" key="8">
    <source>
        <dbReference type="ARBA" id="ARBA00023136"/>
    </source>
</evidence>
<protein>
    <recommendedName>
        <fullName evidence="11">Cadherin domain-containing protein</fullName>
    </recommendedName>
</protein>
<keyword evidence="8" id="KW-0472">Membrane</keyword>
<dbReference type="GO" id="GO:0005509">
    <property type="term" value="F:calcium ion binding"/>
    <property type="evidence" value="ECO:0007669"/>
    <property type="project" value="UniProtKB-UniRule"/>
</dbReference>
<dbReference type="PROSITE" id="PS50268">
    <property type="entry name" value="CADHERIN_2"/>
    <property type="match status" value="1"/>
</dbReference>
<dbReference type="GO" id="GO:0034332">
    <property type="term" value="P:adherens junction organization"/>
    <property type="evidence" value="ECO:0007669"/>
    <property type="project" value="TreeGrafter"/>
</dbReference>
<evidence type="ECO:0000259" key="11">
    <source>
        <dbReference type="PROSITE" id="PS50268"/>
    </source>
</evidence>
<name>A0AAD8YNY2_9TELE</name>
<dbReference type="FunFam" id="2.60.40.60:FF:000022">
    <property type="entry name" value="Cadherin 2"/>
    <property type="match status" value="1"/>
</dbReference>
<dbReference type="GO" id="GO:0005912">
    <property type="term" value="C:adherens junction"/>
    <property type="evidence" value="ECO:0007669"/>
    <property type="project" value="TreeGrafter"/>
</dbReference>
<organism evidence="12 13">
    <name type="scientific">Electrophorus voltai</name>
    <dbReference type="NCBI Taxonomy" id="2609070"/>
    <lineage>
        <taxon>Eukaryota</taxon>
        <taxon>Metazoa</taxon>
        <taxon>Chordata</taxon>
        <taxon>Craniata</taxon>
        <taxon>Vertebrata</taxon>
        <taxon>Euteleostomi</taxon>
        <taxon>Actinopterygii</taxon>
        <taxon>Neopterygii</taxon>
        <taxon>Teleostei</taxon>
        <taxon>Ostariophysi</taxon>
        <taxon>Gymnotiformes</taxon>
        <taxon>Gymnotoidei</taxon>
        <taxon>Gymnotidae</taxon>
        <taxon>Electrophorus</taxon>
    </lineage>
</organism>
<dbReference type="GO" id="GO:0007156">
    <property type="term" value="P:homophilic cell adhesion via plasma membrane adhesion molecules"/>
    <property type="evidence" value="ECO:0007669"/>
    <property type="project" value="InterPro"/>
</dbReference>
<evidence type="ECO:0000256" key="5">
    <source>
        <dbReference type="ARBA" id="ARBA00022737"/>
    </source>
</evidence>
<dbReference type="GO" id="GO:0007043">
    <property type="term" value="P:cell-cell junction assembly"/>
    <property type="evidence" value="ECO:0007669"/>
    <property type="project" value="TreeGrafter"/>
</dbReference>
<keyword evidence="5" id="KW-0677">Repeat</keyword>
<dbReference type="GO" id="GO:0044331">
    <property type="term" value="P:cell-cell adhesion mediated by cadherin"/>
    <property type="evidence" value="ECO:0007669"/>
    <property type="project" value="TreeGrafter"/>
</dbReference>
<gene>
    <name evidence="12" type="ORF">P4O66_003269</name>
</gene>
<evidence type="ECO:0000256" key="6">
    <source>
        <dbReference type="ARBA" id="ARBA00022837"/>
    </source>
</evidence>
<dbReference type="Proteomes" id="UP001239994">
    <property type="component" value="Unassembled WGS sequence"/>
</dbReference>
<dbReference type="Pfam" id="PF00028">
    <property type="entry name" value="Cadherin"/>
    <property type="match status" value="1"/>
</dbReference>
<evidence type="ECO:0000256" key="3">
    <source>
        <dbReference type="ARBA" id="ARBA00022685"/>
    </source>
</evidence>
<dbReference type="GO" id="GO:0016477">
    <property type="term" value="P:cell migration"/>
    <property type="evidence" value="ECO:0007669"/>
    <property type="project" value="TreeGrafter"/>
</dbReference>
<feature type="domain" description="Cadherin" evidence="11">
    <location>
        <begin position="30"/>
        <end position="91"/>
    </location>
</feature>
<keyword evidence="2" id="KW-1003">Cell membrane</keyword>
<evidence type="ECO:0000313" key="12">
    <source>
        <dbReference type="EMBL" id="KAK1784615.1"/>
    </source>
</evidence>
<evidence type="ECO:0000256" key="7">
    <source>
        <dbReference type="ARBA" id="ARBA00022889"/>
    </source>
</evidence>
<dbReference type="SUPFAM" id="SSF49313">
    <property type="entry name" value="Cadherin-like"/>
    <property type="match status" value="1"/>
</dbReference>
<dbReference type="GO" id="GO:0045296">
    <property type="term" value="F:cadherin binding"/>
    <property type="evidence" value="ECO:0007669"/>
    <property type="project" value="TreeGrafter"/>
</dbReference>
<evidence type="ECO:0000313" key="13">
    <source>
        <dbReference type="Proteomes" id="UP001239994"/>
    </source>
</evidence>
<dbReference type="EMBL" id="JAROKS010000026">
    <property type="protein sequence ID" value="KAK1784615.1"/>
    <property type="molecule type" value="Genomic_DNA"/>
</dbReference>
<sequence length="92" mass="10340">MHPALLWIQTGIWTTLPVDTKYPPDCRAGGTTVMTMTAFDADDTSTDNAVLRYNILRQQPEKPSPNMFYIDPERGNIVTVISPSLLDREAEE</sequence>
<dbReference type="GO" id="GO:0000902">
    <property type="term" value="P:cell morphogenesis"/>
    <property type="evidence" value="ECO:0007669"/>
    <property type="project" value="TreeGrafter"/>
</dbReference>
<dbReference type="AlphaFoldDB" id="A0AAD8YNY2"/>
<proteinExistence type="predicted"/>
<evidence type="ECO:0000256" key="10">
    <source>
        <dbReference type="PROSITE-ProRule" id="PRU00043"/>
    </source>
</evidence>
<dbReference type="InterPro" id="IPR015919">
    <property type="entry name" value="Cadherin-like_sf"/>
</dbReference>
<keyword evidence="6 10" id="KW-0106">Calcium</keyword>
<keyword evidence="4" id="KW-0479">Metal-binding</keyword>
<dbReference type="PANTHER" id="PTHR24027:SF80">
    <property type="entry name" value="CADHERIN-13"/>
    <property type="match status" value="1"/>
</dbReference>
<dbReference type="InterPro" id="IPR002126">
    <property type="entry name" value="Cadherin-like_dom"/>
</dbReference>
<keyword evidence="3" id="KW-0165">Cleavage on pair of basic residues</keyword>
<evidence type="ECO:0000256" key="1">
    <source>
        <dbReference type="ARBA" id="ARBA00004236"/>
    </source>
</evidence>
<accession>A0AAD8YNY2</accession>
<dbReference type="GO" id="GO:0016339">
    <property type="term" value="P:calcium-dependent cell-cell adhesion via plasma membrane cell adhesion molecules"/>
    <property type="evidence" value="ECO:0007669"/>
    <property type="project" value="TreeGrafter"/>
</dbReference>
<keyword evidence="7" id="KW-0130">Cell adhesion</keyword>
<dbReference type="GO" id="GO:0008013">
    <property type="term" value="F:beta-catenin binding"/>
    <property type="evidence" value="ECO:0007669"/>
    <property type="project" value="TreeGrafter"/>
</dbReference>
<dbReference type="InterPro" id="IPR039808">
    <property type="entry name" value="Cadherin"/>
</dbReference>
<comment type="caution">
    <text evidence="12">The sequence shown here is derived from an EMBL/GenBank/DDBJ whole genome shotgun (WGS) entry which is preliminary data.</text>
</comment>
<reference evidence="12" key="1">
    <citation type="submission" date="2023-03" db="EMBL/GenBank/DDBJ databases">
        <title>Electrophorus voltai genome.</title>
        <authorList>
            <person name="Bian C."/>
        </authorList>
    </citation>
    <scope>NUCLEOTIDE SEQUENCE</scope>
    <source>
        <strain evidence="12">CB-2022</strain>
        <tissue evidence="12">Muscle</tissue>
    </source>
</reference>
<comment type="subcellular location">
    <subcellularLocation>
        <location evidence="1">Cell membrane</location>
    </subcellularLocation>
</comment>
<evidence type="ECO:0000256" key="4">
    <source>
        <dbReference type="ARBA" id="ARBA00022723"/>
    </source>
</evidence>
<dbReference type="PANTHER" id="PTHR24027">
    <property type="entry name" value="CADHERIN-23"/>
    <property type="match status" value="1"/>
</dbReference>
<evidence type="ECO:0000256" key="2">
    <source>
        <dbReference type="ARBA" id="ARBA00022475"/>
    </source>
</evidence>